<evidence type="ECO:0000313" key="10">
    <source>
        <dbReference type="Proteomes" id="UP000193435"/>
    </source>
</evidence>
<keyword evidence="5 7" id="KW-1133">Transmembrane helix</keyword>
<accession>A0A1X7N3T7</accession>
<evidence type="ECO:0000256" key="3">
    <source>
        <dbReference type="ARBA" id="ARBA00022475"/>
    </source>
</evidence>
<dbReference type="PRINTS" id="PR01837">
    <property type="entry name" value="MGTCSAPBPROT"/>
</dbReference>
<feature type="domain" description="MgtC/SapB/SrpB/YhiD N-terminal" evidence="8">
    <location>
        <begin position="13"/>
        <end position="148"/>
    </location>
</feature>
<keyword evidence="3" id="KW-1003">Cell membrane</keyword>
<dbReference type="Pfam" id="PF02308">
    <property type="entry name" value="MgtC"/>
    <property type="match status" value="1"/>
</dbReference>
<reference evidence="9 10" key="1">
    <citation type="submission" date="2017-04" db="EMBL/GenBank/DDBJ databases">
        <authorList>
            <person name="Afonso C.L."/>
            <person name="Miller P.J."/>
            <person name="Scott M.A."/>
            <person name="Spackman E."/>
            <person name="Goraichik I."/>
            <person name="Dimitrov K.M."/>
            <person name="Suarez D.L."/>
            <person name="Swayne D.E."/>
        </authorList>
    </citation>
    <scope>NUCLEOTIDE SEQUENCE [LARGE SCALE GENOMIC DNA]</scope>
    <source>
        <strain evidence="9 10">LMG26642</strain>
    </source>
</reference>
<name>A0A1X7N3T7_9LACT</name>
<evidence type="ECO:0000313" key="9">
    <source>
        <dbReference type="EMBL" id="SMH32023.1"/>
    </source>
</evidence>
<protein>
    <submittedName>
        <fullName evidence="9">Putative Mg2+ transporter-C (MgtC) family protein</fullName>
    </submittedName>
</protein>
<dbReference type="RefSeq" id="WP_085559504.1">
    <property type="nucleotide sequence ID" value="NZ_FOAH01000007.1"/>
</dbReference>
<sequence length="235" mass="25924">MFVLDYLEIIGRLLVAVLFGGIIGYEREIKGHNAGLRTHILVCVGAALFSLVQIQATYTTIELAMGNPDLLQILNTDVTRLPAQIVSGIGFLGAGTIIVTKRSVTGLTTAASIWATASLGIAAGMGYYFIAFSGCIIILLILLAIRKVFRVQDYKTLEVSYYNREETKKTIQNYFDEHSIIVIDLDYLVDSFKEDEAVFLVIYTLSIPDKFSSIRVIEDLSDLSSVIGIRTIKDV</sequence>
<dbReference type="InterPro" id="IPR003416">
    <property type="entry name" value="MgtC/SapB/SrpB/YhiD_fam"/>
</dbReference>
<keyword evidence="10" id="KW-1185">Reference proteome</keyword>
<organism evidence="9 10">
    <name type="scientific">Carnobacterium iners</name>
    <dbReference type="NCBI Taxonomy" id="1073423"/>
    <lineage>
        <taxon>Bacteria</taxon>
        <taxon>Bacillati</taxon>
        <taxon>Bacillota</taxon>
        <taxon>Bacilli</taxon>
        <taxon>Lactobacillales</taxon>
        <taxon>Carnobacteriaceae</taxon>
        <taxon>Carnobacterium</taxon>
    </lineage>
</organism>
<evidence type="ECO:0000256" key="2">
    <source>
        <dbReference type="ARBA" id="ARBA00009298"/>
    </source>
</evidence>
<comment type="similarity">
    <text evidence="2">Belongs to the MgtC/SapB family.</text>
</comment>
<keyword evidence="4 7" id="KW-0812">Transmembrane</keyword>
<evidence type="ECO:0000256" key="1">
    <source>
        <dbReference type="ARBA" id="ARBA00004651"/>
    </source>
</evidence>
<evidence type="ECO:0000256" key="4">
    <source>
        <dbReference type="ARBA" id="ARBA00022692"/>
    </source>
</evidence>
<dbReference type="Proteomes" id="UP000193435">
    <property type="component" value="Unassembled WGS sequence"/>
</dbReference>
<feature type="transmembrane region" description="Helical" evidence="7">
    <location>
        <begin position="38"/>
        <end position="61"/>
    </location>
</feature>
<comment type="subcellular location">
    <subcellularLocation>
        <location evidence="1">Cell membrane</location>
        <topology evidence="1">Multi-pass membrane protein</topology>
    </subcellularLocation>
</comment>
<dbReference type="InterPro" id="IPR049177">
    <property type="entry name" value="MgtC_SapB_SrpB_YhiD_N"/>
</dbReference>
<dbReference type="PANTHER" id="PTHR33778">
    <property type="entry name" value="PROTEIN MGTC"/>
    <property type="match status" value="1"/>
</dbReference>
<dbReference type="OrthoDB" id="9811198at2"/>
<dbReference type="STRING" id="1073423.SAMN04488700_1332"/>
<keyword evidence="6 7" id="KW-0472">Membrane</keyword>
<evidence type="ECO:0000256" key="7">
    <source>
        <dbReference type="SAM" id="Phobius"/>
    </source>
</evidence>
<evidence type="ECO:0000256" key="5">
    <source>
        <dbReference type="ARBA" id="ARBA00022989"/>
    </source>
</evidence>
<dbReference type="EMBL" id="FXBJ01000002">
    <property type="protein sequence ID" value="SMH32023.1"/>
    <property type="molecule type" value="Genomic_DNA"/>
</dbReference>
<dbReference type="GO" id="GO:0005886">
    <property type="term" value="C:plasma membrane"/>
    <property type="evidence" value="ECO:0007669"/>
    <property type="project" value="UniProtKB-SubCell"/>
</dbReference>
<dbReference type="PANTHER" id="PTHR33778:SF1">
    <property type="entry name" value="MAGNESIUM TRANSPORTER YHID-RELATED"/>
    <property type="match status" value="1"/>
</dbReference>
<gene>
    <name evidence="9" type="ORF">SAMN04488700_1332</name>
</gene>
<feature type="transmembrane region" description="Helical" evidence="7">
    <location>
        <begin position="127"/>
        <end position="145"/>
    </location>
</feature>
<dbReference type="AlphaFoldDB" id="A0A1X7N3T7"/>
<evidence type="ECO:0000256" key="6">
    <source>
        <dbReference type="ARBA" id="ARBA00023136"/>
    </source>
</evidence>
<feature type="transmembrane region" description="Helical" evidence="7">
    <location>
        <begin position="6"/>
        <end position="26"/>
    </location>
</feature>
<proteinExistence type="inferred from homology"/>
<evidence type="ECO:0000259" key="8">
    <source>
        <dbReference type="Pfam" id="PF02308"/>
    </source>
</evidence>